<organism evidence="2 3">
    <name type="scientific">Artemia franciscana</name>
    <name type="common">Brine shrimp</name>
    <name type="synonym">Artemia sanfranciscana</name>
    <dbReference type="NCBI Taxonomy" id="6661"/>
    <lineage>
        <taxon>Eukaryota</taxon>
        <taxon>Metazoa</taxon>
        <taxon>Ecdysozoa</taxon>
        <taxon>Arthropoda</taxon>
        <taxon>Crustacea</taxon>
        <taxon>Branchiopoda</taxon>
        <taxon>Anostraca</taxon>
        <taxon>Artemiidae</taxon>
        <taxon>Artemia</taxon>
    </lineage>
</organism>
<sequence length="348" mass="39013">MENNLETRDICDFTLSKVKCEISQNDSESESRHCGVETLNFYEKVNNRRKIGPPCKDGCYEKLGLDNVEIIFELFWALGSFSEQNEYIAHHVKSVDPKRVRVRDKPSRKSRTISYSVTIDNVTIPVCRLAFYGIHAITERRVRAVIGKAASSEVKLVDSQIKPLKLRVAQVHDSPKVQGNEPIHRGEGDFLADLDLAELGRTSVNSTPPQPCTQSSFEIHDQLHEKRESFISSDEPAYKRNKLDSMSGGSILVKPLQELLQIPDPPSWVFDEFDAFGKIVAVHLRQLPLNTALECQSDITQYLINKRLGQRTKLDTNSSVLSCQSLSAPSQSSNISTSCFTSGLSETL</sequence>
<protein>
    <submittedName>
        <fullName evidence="2">Uncharacterized protein</fullName>
    </submittedName>
</protein>
<name>A0AA88INQ2_ARTSF</name>
<feature type="compositionally biased region" description="Polar residues" evidence="1">
    <location>
        <begin position="337"/>
        <end position="348"/>
    </location>
</feature>
<evidence type="ECO:0000313" key="2">
    <source>
        <dbReference type="EMBL" id="KAK2723977.1"/>
    </source>
</evidence>
<dbReference type="PANTHER" id="PTHR10773:SF19">
    <property type="match status" value="1"/>
</dbReference>
<dbReference type="Proteomes" id="UP001187531">
    <property type="component" value="Unassembled WGS sequence"/>
</dbReference>
<reference evidence="2" key="1">
    <citation type="submission" date="2023-07" db="EMBL/GenBank/DDBJ databases">
        <title>Chromosome-level genome assembly of Artemia franciscana.</title>
        <authorList>
            <person name="Jo E."/>
        </authorList>
    </citation>
    <scope>NUCLEOTIDE SEQUENCE</scope>
    <source>
        <tissue evidence="2">Whole body</tissue>
    </source>
</reference>
<feature type="region of interest" description="Disordered" evidence="1">
    <location>
        <begin position="327"/>
        <end position="348"/>
    </location>
</feature>
<feature type="compositionally biased region" description="Low complexity" evidence="1">
    <location>
        <begin position="327"/>
        <end position="336"/>
    </location>
</feature>
<accession>A0AA88INQ2</accession>
<dbReference type="AlphaFoldDB" id="A0AA88INQ2"/>
<evidence type="ECO:0000313" key="3">
    <source>
        <dbReference type="Proteomes" id="UP001187531"/>
    </source>
</evidence>
<keyword evidence="3" id="KW-1185">Reference proteome</keyword>
<gene>
    <name evidence="2" type="ORF">QYM36_002347</name>
</gene>
<comment type="caution">
    <text evidence="2">The sequence shown here is derived from an EMBL/GenBank/DDBJ whole genome shotgun (WGS) entry which is preliminary data.</text>
</comment>
<evidence type="ECO:0000256" key="1">
    <source>
        <dbReference type="SAM" id="MobiDB-lite"/>
    </source>
</evidence>
<dbReference type="EMBL" id="JAVRJZ010000004">
    <property type="protein sequence ID" value="KAK2723977.1"/>
    <property type="molecule type" value="Genomic_DNA"/>
</dbReference>
<proteinExistence type="predicted"/>
<dbReference type="PANTHER" id="PTHR10773">
    <property type="entry name" value="DNA-DIRECTED RNA POLYMERASES I, II, AND III SUBUNIT RPABC2"/>
    <property type="match status" value="1"/>
</dbReference>